<dbReference type="PANTHER" id="PTHR18964">
    <property type="entry name" value="ROK (REPRESSOR, ORF, KINASE) FAMILY"/>
    <property type="match status" value="1"/>
</dbReference>
<comment type="similarity">
    <text evidence="1">Belongs to the ROK (NagC/XylR) family.</text>
</comment>
<dbReference type="InterPro" id="IPR036388">
    <property type="entry name" value="WH-like_DNA-bd_sf"/>
</dbReference>
<proteinExistence type="inferred from homology"/>
<dbReference type="InterPro" id="IPR000835">
    <property type="entry name" value="HTH_MarR-typ"/>
</dbReference>
<dbReference type="GO" id="GO:0003700">
    <property type="term" value="F:DNA-binding transcription factor activity"/>
    <property type="evidence" value="ECO:0007669"/>
    <property type="project" value="InterPro"/>
</dbReference>
<accession>A0A4R2QU76</accession>
<dbReference type="InterPro" id="IPR000600">
    <property type="entry name" value="ROK"/>
</dbReference>
<dbReference type="EMBL" id="SLXQ01000004">
    <property type="protein sequence ID" value="TCP53510.1"/>
    <property type="molecule type" value="Genomic_DNA"/>
</dbReference>
<dbReference type="Proteomes" id="UP000294911">
    <property type="component" value="Unassembled WGS sequence"/>
</dbReference>
<dbReference type="PANTHER" id="PTHR18964:SF149">
    <property type="entry name" value="BIFUNCTIONAL UDP-N-ACETYLGLUCOSAMINE 2-EPIMERASE_N-ACETYLMANNOSAMINE KINASE"/>
    <property type="match status" value="1"/>
</dbReference>
<evidence type="ECO:0000313" key="4">
    <source>
        <dbReference type="Proteomes" id="UP000294911"/>
    </source>
</evidence>
<evidence type="ECO:0000259" key="2">
    <source>
        <dbReference type="Pfam" id="PF12802"/>
    </source>
</evidence>
<dbReference type="Pfam" id="PF00480">
    <property type="entry name" value="ROK"/>
    <property type="match status" value="1"/>
</dbReference>
<dbReference type="AlphaFoldDB" id="A0A4R2QU76"/>
<evidence type="ECO:0000256" key="1">
    <source>
        <dbReference type="ARBA" id="ARBA00006479"/>
    </source>
</evidence>
<dbReference type="GO" id="GO:0016301">
    <property type="term" value="F:kinase activity"/>
    <property type="evidence" value="ECO:0007669"/>
    <property type="project" value="UniProtKB-KW"/>
</dbReference>
<name>A0A4R2QU76_9PSEU</name>
<dbReference type="Pfam" id="PF12802">
    <property type="entry name" value="MarR_2"/>
    <property type="match status" value="1"/>
</dbReference>
<dbReference type="Gene3D" id="3.30.420.40">
    <property type="match status" value="2"/>
</dbReference>
<keyword evidence="3" id="KW-0808">Transferase</keyword>
<dbReference type="SUPFAM" id="SSF53067">
    <property type="entry name" value="Actin-like ATPase domain"/>
    <property type="match status" value="1"/>
</dbReference>
<feature type="domain" description="HTH marR-type" evidence="2">
    <location>
        <begin position="8"/>
        <end position="49"/>
    </location>
</feature>
<dbReference type="Gene3D" id="1.10.10.10">
    <property type="entry name" value="Winged helix-like DNA-binding domain superfamily/Winged helix DNA-binding domain"/>
    <property type="match status" value="1"/>
</dbReference>
<protein>
    <submittedName>
        <fullName evidence="3">Putative NBD/HSP70 family sugar kinase</fullName>
    </submittedName>
</protein>
<dbReference type="OrthoDB" id="5174513at2"/>
<organism evidence="3 4">
    <name type="scientific">Tamaricihabitans halophyticus</name>
    <dbReference type="NCBI Taxonomy" id="1262583"/>
    <lineage>
        <taxon>Bacteria</taxon>
        <taxon>Bacillati</taxon>
        <taxon>Actinomycetota</taxon>
        <taxon>Actinomycetes</taxon>
        <taxon>Pseudonocardiales</taxon>
        <taxon>Pseudonocardiaceae</taxon>
        <taxon>Tamaricihabitans</taxon>
    </lineage>
</organism>
<dbReference type="InterPro" id="IPR036390">
    <property type="entry name" value="WH_DNA-bd_sf"/>
</dbReference>
<gene>
    <name evidence="3" type="ORF">EV191_10477</name>
</gene>
<keyword evidence="4" id="KW-1185">Reference proteome</keyword>
<reference evidence="3 4" key="1">
    <citation type="submission" date="2019-03" db="EMBL/GenBank/DDBJ databases">
        <title>Genomic Encyclopedia of Type Strains, Phase IV (KMG-IV): sequencing the most valuable type-strain genomes for metagenomic binning, comparative biology and taxonomic classification.</title>
        <authorList>
            <person name="Goeker M."/>
        </authorList>
    </citation>
    <scope>NUCLEOTIDE SEQUENCE [LARGE SCALE GENOMIC DNA]</scope>
    <source>
        <strain evidence="3 4">DSM 45765</strain>
    </source>
</reference>
<comment type="caution">
    <text evidence="3">The sequence shown here is derived from an EMBL/GenBank/DDBJ whole genome shotgun (WGS) entry which is preliminary data.</text>
</comment>
<dbReference type="InterPro" id="IPR043129">
    <property type="entry name" value="ATPase_NBD"/>
</dbReference>
<sequence>MRRHNVALLMEMIARSAPISRVELARRAGLTKATVSSLVAELIQAELVRDLGPEPGGAPGRPAGRLMLDPYGPVAIGLQFAPDHIAGILLDLSGRQIARDLRRFGLDTVSPTDGVHAARPVLRRLFDEATTAGRLVAGVGLAVSGTVSARSDSAGTVAYSPALGWSEVDARALVNAELHALGLHGLDVRLDSEVACAAHAEYRAGAGGDWYYLGGEESLGLVPVSPGSVLAGEFGHVPVRPRGPRCFCGERGCLRLYAEPAAIARSAGLPERSGSRLLGGDEPLIGQLRAAEPAAVRAVHQAADAVASGLVPVRALLAPEVIVLGGRLASLGEVFWNRLHARLPDGITLRQAKLGPDAALRGAAAKVIGAVIADPLAWIDG</sequence>
<evidence type="ECO:0000313" key="3">
    <source>
        <dbReference type="EMBL" id="TCP53510.1"/>
    </source>
</evidence>
<keyword evidence="3" id="KW-0418">Kinase</keyword>
<dbReference type="SUPFAM" id="SSF46785">
    <property type="entry name" value="Winged helix' DNA-binding domain"/>
    <property type="match status" value="1"/>
</dbReference>